<gene>
    <name evidence="1" type="ORF">PTZ61_27485</name>
</gene>
<comment type="caution">
    <text evidence="1">The sequence shown here is derived from an EMBL/GenBank/DDBJ whole genome shotgun (WGS) entry which is preliminary data.</text>
</comment>
<evidence type="ECO:0000313" key="2">
    <source>
        <dbReference type="Proteomes" id="UP001182277"/>
    </source>
</evidence>
<name>A0AAE4EBE6_9ENTR</name>
<sequence length="165" mass="18869">MTTPNTTATVKRPELYFYIPGKSHPQDVAIIPAGCTYDDSTPAADIYRGCYSGKSLEEYKAEHPSILLLTWEEVEAQANDAVRQPVSEITEETYKEMFEVLPPMNCCYLGITASFMLAEMYSGNVTDIFARFRLGPNNYRYFRFRDLCTLTHSEIVERCNAFMQK</sequence>
<dbReference type="EMBL" id="JARDRS010000085">
    <property type="protein sequence ID" value="MDS0022396.1"/>
    <property type="molecule type" value="Genomic_DNA"/>
</dbReference>
<dbReference type="InterPro" id="IPR009862">
    <property type="entry name" value="DUF1419"/>
</dbReference>
<accession>A0AAE4EBE6</accession>
<dbReference type="RefSeq" id="WP_001548887.1">
    <property type="nucleotide sequence ID" value="NZ_JARDRS010000085.1"/>
</dbReference>
<dbReference type="Pfam" id="PF07215">
    <property type="entry name" value="DUF1419"/>
    <property type="match status" value="1"/>
</dbReference>
<proteinExistence type="predicted"/>
<protein>
    <submittedName>
        <fullName evidence="1">DUF1419 domain-containing protein</fullName>
    </submittedName>
</protein>
<dbReference type="AlphaFoldDB" id="A0AAE4EBE6"/>
<evidence type="ECO:0000313" key="1">
    <source>
        <dbReference type="EMBL" id="MDS0022396.1"/>
    </source>
</evidence>
<reference evidence="1" key="1">
    <citation type="submission" date="2023-02" db="EMBL/GenBank/DDBJ databases">
        <title>NDM-1 &amp; ACT-7 co producing ST 133 Enterobacter.</title>
        <authorList>
            <person name="Halder G."/>
            <person name="Chaudhuri B."/>
            <person name="Dutta S."/>
        </authorList>
    </citation>
    <scope>NUCLEOTIDE SEQUENCE</scope>
    <source>
        <strain evidence="1">PEER 323</strain>
    </source>
</reference>
<organism evidence="1 2">
    <name type="scientific">Enterobacter hormaechei subsp. steigerwaltii</name>
    <dbReference type="NCBI Taxonomy" id="299766"/>
    <lineage>
        <taxon>Bacteria</taxon>
        <taxon>Pseudomonadati</taxon>
        <taxon>Pseudomonadota</taxon>
        <taxon>Gammaproteobacteria</taxon>
        <taxon>Enterobacterales</taxon>
        <taxon>Enterobacteriaceae</taxon>
        <taxon>Enterobacter</taxon>
        <taxon>Enterobacter cloacae complex</taxon>
    </lineage>
</organism>
<dbReference type="Proteomes" id="UP001182277">
    <property type="component" value="Unassembled WGS sequence"/>
</dbReference>